<dbReference type="CDD" id="cd04878">
    <property type="entry name" value="ACT_AHAS"/>
    <property type="match status" value="1"/>
</dbReference>
<keyword evidence="5" id="KW-0100">Branched-chain amino acid biosynthesis</keyword>
<dbReference type="NCBIfam" id="TIGR00119">
    <property type="entry name" value="acolac_sm"/>
    <property type="match status" value="1"/>
</dbReference>
<dbReference type="GO" id="GO:0003984">
    <property type="term" value="F:acetolactate synthase activity"/>
    <property type="evidence" value="ECO:0007669"/>
    <property type="project" value="TreeGrafter"/>
</dbReference>
<evidence type="ECO:0000259" key="6">
    <source>
        <dbReference type="PROSITE" id="PS51671"/>
    </source>
</evidence>
<feature type="domain" description="ACT" evidence="6">
    <location>
        <begin position="76"/>
        <end position="148"/>
    </location>
</feature>
<sequence length="322" mass="34836">MATAAAAAVVCPRPGLAAAVAGPGGRRRAPVRKMGLAVGPRARYVRIAAAASSSSSTGGVAPVPPRSSRSVIKRHTLSVFVGDESGMINRIAGVFARRGYNIESLAVGLNKDKALFTIVVSGSDKVLNQVVEQLNKLVNVIKVIDLSNVPQVERELMLIKINAEREKLPEIMVLARIFKAEVVDLSDDTLTMEVTGDPGKMAAIQKTLSKYGIIEIARTGKVILVQKIVKNYHDLVLYLMSLSDGDVYPVESYESFSANQILDAHWGIMTDGDLTGDIDRMVRLQKMVEQYGICEVARTGRVALLRESGVDSKYLRGFSLPL</sequence>
<dbReference type="PROSITE" id="PS51671">
    <property type="entry name" value="ACT"/>
    <property type="match status" value="1"/>
</dbReference>
<dbReference type="FunFam" id="3.30.70.1150:FF:000001">
    <property type="entry name" value="Acetolactate synthase small subunit"/>
    <property type="match status" value="1"/>
</dbReference>
<evidence type="ECO:0000313" key="7">
    <source>
        <dbReference type="EMBL" id="KAF8730822.1"/>
    </source>
</evidence>
<evidence type="ECO:0000256" key="5">
    <source>
        <dbReference type="ARBA" id="ARBA00023304"/>
    </source>
</evidence>
<dbReference type="NCBIfam" id="NF008864">
    <property type="entry name" value="PRK11895.1"/>
    <property type="match status" value="1"/>
</dbReference>
<dbReference type="InterPro" id="IPR002912">
    <property type="entry name" value="ACT_dom"/>
</dbReference>
<dbReference type="GO" id="GO:0005777">
    <property type="term" value="C:peroxisome"/>
    <property type="evidence" value="ECO:0007669"/>
    <property type="project" value="UniProtKB-ARBA"/>
</dbReference>
<comment type="caution">
    <text evidence="7">The sequence shown here is derived from an EMBL/GenBank/DDBJ whole genome shotgun (WGS) entry which is preliminary data.</text>
</comment>
<dbReference type="FunFam" id="3.30.70.260:FF:000001">
    <property type="entry name" value="Acetolactate synthase, small subunit"/>
    <property type="match status" value="1"/>
</dbReference>
<protein>
    <recommendedName>
        <fullName evidence="6">ACT domain-containing protein</fullName>
    </recommendedName>
</protein>
<dbReference type="SUPFAM" id="SSF55021">
    <property type="entry name" value="ACT-like"/>
    <property type="match status" value="3"/>
</dbReference>
<dbReference type="GO" id="GO:0005829">
    <property type="term" value="C:cytosol"/>
    <property type="evidence" value="ECO:0007669"/>
    <property type="project" value="TreeGrafter"/>
</dbReference>
<comment type="similarity">
    <text evidence="3">Belongs to the acetolactate synthase small subunit family.</text>
</comment>
<dbReference type="InterPro" id="IPR039557">
    <property type="entry name" value="AHAS_ACT"/>
</dbReference>
<proteinExistence type="inferred from homology"/>
<dbReference type="Gene3D" id="3.30.70.1150">
    <property type="entry name" value="ACT-like. Chain A, domain 2"/>
    <property type="match status" value="2"/>
</dbReference>
<keyword evidence="8" id="KW-1185">Reference proteome</keyword>
<dbReference type="PANTHER" id="PTHR30239">
    <property type="entry name" value="ACETOLACTATE SYNTHASE SMALL SUBUNIT"/>
    <property type="match status" value="1"/>
</dbReference>
<dbReference type="Proteomes" id="UP000636709">
    <property type="component" value="Unassembled WGS sequence"/>
</dbReference>
<evidence type="ECO:0000256" key="3">
    <source>
        <dbReference type="ARBA" id="ARBA00006341"/>
    </source>
</evidence>
<dbReference type="InterPro" id="IPR019455">
    <property type="entry name" value="Acetolactate_synth_ssu_C"/>
</dbReference>
<organism evidence="7 8">
    <name type="scientific">Digitaria exilis</name>
    <dbReference type="NCBI Taxonomy" id="1010633"/>
    <lineage>
        <taxon>Eukaryota</taxon>
        <taxon>Viridiplantae</taxon>
        <taxon>Streptophyta</taxon>
        <taxon>Embryophyta</taxon>
        <taxon>Tracheophyta</taxon>
        <taxon>Spermatophyta</taxon>
        <taxon>Magnoliopsida</taxon>
        <taxon>Liliopsida</taxon>
        <taxon>Poales</taxon>
        <taxon>Poaceae</taxon>
        <taxon>PACMAD clade</taxon>
        <taxon>Panicoideae</taxon>
        <taxon>Panicodae</taxon>
        <taxon>Paniceae</taxon>
        <taxon>Anthephorinae</taxon>
        <taxon>Digitaria</taxon>
    </lineage>
</organism>
<dbReference type="OrthoDB" id="782079at2759"/>
<dbReference type="GO" id="GO:1990610">
    <property type="term" value="F:acetolactate synthase regulator activity"/>
    <property type="evidence" value="ECO:0007669"/>
    <property type="project" value="InterPro"/>
</dbReference>
<dbReference type="PANTHER" id="PTHR30239:SF27">
    <property type="entry name" value="OS11G0256050 PROTEIN"/>
    <property type="match status" value="1"/>
</dbReference>
<keyword evidence="4" id="KW-0028">Amino-acid biosynthesis</keyword>
<name>A0A835F7I6_9POAL</name>
<accession>A0A835F7I6</accession>
<dbReference type="InterPro" id="IPR045865">
    <property type="entry name" value="ACT-like_dom_sf"/>
</dbReference>
<dbReference type="InterPro" id="IPR027271">
    <property type="entry name" value="Acetolactate_synth/TF_NikR_C"/>
</dbReference>
<dbReference type="AlphaFoldDB" id="A0A835F7I6"/>
<dbReference type="UniPathway" id="UPA00047">
    <property type="reaction ID" value="UER00055"/>
</dbReference>
<gene>
    <name evidence="7" type="ORF">HU200_016686</name>
</gene>
<reference evidence="7" key="1">
    <citation type="submission" date="2020-07" db="EMBL/GenBank/DDBJ databases">
        <title>Genome sequence and genetic diversity analysis of an under-domesticated orphan crop, white fonio (Digitaria exilis).</title>
        <authorList>
            <person name="Bennetzen J.L."/>
            <person name="Chen S."/>
            <person name="Ma X."/>
            <person name="Wang X."/>
            <person name="Yssel A.E.J."/>
            <person name="Chaluvadi S.R."/>
            <person name="Johnson M."/>
            <person name="Gangashetty P."/>
            <person name="Hamidou F."/>
            <person name="Sanogo M.D."/>
            <person name="Zwaenepoel A."/>
            <person name="Wallace J."/>
            <person name="Van De Peer Y."/>
            <person name="Van Deynze A."/>
        </authorList>
    </citation>
    <scope>NUCLEOTIDE SEQUENCE</scope>
    <source>
        <tissue evidence="7">Leaves</tissue>
    </source>
</reference>
<dbReference type="InterPro" id="IPR004789">
    <property type="entry name" value="Acetalactate_synth_ssu"/>
</dbReference>
<dbReference type="UniPathway" id="UPA00049">
    <property type="reaction ID" value="UER00059"/>
</dbReference>
<dbReference type="Pfam" id="PF10369">
    <property type="entry name" value="ALS_ss_C"/>
    <property type="match status" value="2"/>
</dbReference>
<evidence type="ECO:0000256" key="4">
    <source>
        <dbReference type="ARBA" id="ARBA00022605"/>
    </source>
</evidence>
<evidence type="ECO:0000256" key="1">
    <source>
        <dbReference type="ARBA" id="ARBA00004974"/>
    </source>
</evidence>
<dbReference type="EMBL" id="JACEFO010001613">
    <property type="protein sequence ID" value="KAF8730822.1"/>
    <property type="molecule type" value="Genomic_DNA"/>
</dbReference>
<evidence type="ECO:0000256" key="2">
    <source>
        <dbReference type="ARBA" id="ARBA00005025"/>
    </source>
</evidence>
<evidence type="ECO:0000313" key="8">
    <source>
        <dbReference type="Proteomes" id="UP000636709"/>
    </source>
</evidence>
<comment type="pathway">
    <text evidence="2">Amino-acid biosynthesis; L-valine biosynthesis; L-valine from pyruvate: step 1/4.</text>
</comment>
<dbReference type="GO" id="GO:0009099">
    <property type="term" value="P:L-valine biosynthetic process"/>
    <property type="evidence" value="ECO:0007669"/>
    <property type="project" value="UniProtKB-UniPathway"/>
</dbReference>
<dbReference type="Pfam" id="PF22629">
    <property type="entry name" value="ACT_AHAS_ss"/>
    <property type="match status" value="1"/>
</dbReference>
<comment type="pathway">
    <text evidence="1">Amino-acid biosynthesis; L-isoleucine biosynthesis; L-isoleucine from 2-oxobutanoate: step 1/4.</text>
</comment>
<dbReference type="GO" id="GO:0009097">
    <property type="term" value="P:isoleucine biosynthetic process"/>
    <property type="evidence" value="ECO:0007669"/>
    <property type="project" value="UniProtKB-UniPathway"/>
</dbReference>
<dbReference type="InterPro" id="IPR054480">
    <property type="entry name" value="AHAS_small-like_ACT"/>
</dbReference>
<dbReference type="Gene3D" id="3.30.70.260">
    <property type="match status" value="1"/>
</dbReference>